<dbReference type="PROSITE" id="PS50109">
    <property type="entry name" value="HIS_KIN"/>
    <property type="match status" value="2"/>
</dbReference>
<keyword evidence="13" id="KW-1133">Transmembrane helix</keyword>
<keyword evidence="7" id="KW-0547">Nucleotide-binding</keyword>
<dbReference type="Pfam" id="PF02518">
    <property type="entry name" value="HATPase_c"/>
    <property type="match status" value="2"/>
</dbReference>
<dbReference type="FunFam" id="3.30.565.10:FF:000023">
    <property type="entry name" value="PAS domain-containing sensor histidine kinase"/>
    <property type="match status" value="1"/>
</dbReference>
<evidence type="ECO:0000256" key="13">
    <source>
        <dbReference type="SAM" id="Phobius"/>
    </source>
</evidence>
<feature type="modified residue" description="4-aspartylphosphate" evidence="12">
    <location>
        <position position="755"/>
    </location>
</feature>
<dbReference type="GO" id="GO:0005524">
    <property type="term" value="F:ATP binding"/>
    <property type="evidence" value="ECO:0007669"/>
    <property type="project" value="UniProtKB-KW"/>
</dbReference>
<dbReference type="Gene3D" id="1.10.287.130">
    <property type="match status" value="1"/>
</dbReference>
<dbReference type="CDD" id="cd00082">
    <property type="entry name" value="HisKA"/>
    <property type="match status" value="1"/>
</dbReference>
<dbReference type="PANTHER" id="PTHR43047">
    <property type="entry name" value="TWO-COMPONENT HISTIDINE PROTEIN KINASE"/>
    <property type="match status" value="1"/>
</dbReference>
<dbReference type="InterPro" id="IPR008979">
    <property type="entry name" value="Galactose-bd-like_sf"/>
</dbReference>
<evidence type="ECO:0000256" key="5">
    <source>
        <dbReference type="ARBA" id="ARBA00022553"/>
    </source>
</evidence>
<dbReference type="EC" id="2.7.13.3" evidence="3"/>
<dbReference type="Gene3D" id="3.40.50.2300">
    <property type="match status" value="1"/>
</dbReference>
<dbReference type="Proteomes" id="UP000570010">
    <property type="component" value="Unassembled WGS sequence"/>
</dbReference>
<evidence type="ECO:0000259" key="14">
    <source>
        <dbReference type="PROSITE" id="PS50109"/>
    </source>
</evidence>
<evidence type="ECO:0000256" key="12">
    <source>
        <dbReference type="PROSITE-ProRule" id="PRU00169"/>
    </source>
</evidence>
<dbReference type="CDD" id="cd16922">
    <property type="entry name" value="HATPase_EvgS-ArcB-TorS-like"/>
    <property type="match status" value="1"/>
</dbReference>
<feature type="domain" description="Response regulatory" evidence="15">
    <location>
        <begin position="706"/>
        <end position="822"/>
    </location>
</feature>
<keyword evidence="6" id="KW-0808">Transferase</keyword>
<evidence type="ECO:0000256" key="3">
    <source>
        <dbReference type="ARBA" id="ARBA00012438"/>
    </source>
</evidence>
<dbReference type="Proteomes" id="UP000472971">
    <property type="component" value="Unassembled WGS sequence"/>
</dbReference>
<dbReference type="Pfam" id="PF00512">
    <property type="entry name" value="HisKA"/>
    <property type="match status" value="1"/>
</dbReference>
<dbReference type="InterPro" id="IPR005467">
    <property type="entry name" value="His_kinase_dom"/>
</dbReference>
<feature type="domain" description="Histidine kinase" evidence="14">
    <location>
        <begin position="933"/>
        <end position="1029"/>
    </location>
</feature>
<feature type="transmembrane region" description="Helical" evidence="13">
    <location>
        <begin position="366"/>
        <end position="387"/>
    </location>
</feature>
<dbReference type="Gene3D" id="3.30.565.10">
    <property type="entry name" value="Histidine kinase-like ATPase, C-terminal domain"/>
    <property type="match status" value="2"/>
</dbReference>
<sequence length="1036" mass="117628">MNRITALIISLGIFLFTILSIFPFESKSSSAPEADDGQLDLHLWDFEEKGKVELNGEWTFYPDELIDPHPDQDMFSEYRHLGKKMLVPSSWEVDRWRDKSEYVVGTYRLIIQVPKDGLYGVKTNTIRYASRLFINGKEVGSSGVPAKEREHFKAYNRKYIGLGESKEGQLEIVVQVANHRYPTGGIIHPLEFGTGEQIQLAKDQERAIDALLVSGYLLLGLYYFVSFFLHTSSVYQLFFSLFCLLQGIYLATLNEKLIELIFPVMEISILTNIQFALIHSSIFFFLAFIYESFKEYASKRVTNVLSFLIMIDGLLYGIPNVSKMLLSNLPLTLVQAQIVIVLSFASIYTILILIKAFMKETEGSQYILVIVTTFFNYGFLLGIDLLFEVDIGRVPVFLFLLMTVSLSLLMGHRFHHTFIQVEQLSKDLRTYDHLKDEFLAKTSHELRTPLNGILNLSKSLMEGKEGPLRLKQQESVALIHNVGKRLATIVEDLLYASKIKKEEINVSAKAVHVKVIDEVLAEMQLLKPPSEKIKIINKVNSDLPYIYVDEQRFKQILYNLLSNAIKYTEQGEITISAEVQDKYMYISVCDTGVGMSSDDLQHIFSSFYQAEDHLRRGAEGLGLGLAITKQLVEAVEGEISVTSELKKGSCFTFSLPLATKEQLSELESGQSLMTNNGDDRLTRNKQLDLNVKLNLPLTVEGDRGYTILVVDDEHANLKVLVNLIGGLRYTVIAVDDGRKALALLKNIKVDLLILDLMMPKMSGYEVCQFVREEYHMVELPILILTAAGQLSDLILSFDIGANDFLRKPVQQEELKARIESLLSMKKSAQEAIHNELSYFYAQITPHFLFNTFNTIIGLSYIDEEKTREALEHLSTYFRAKLDFYKQDSLISINKEIELVKSYLSIQQMRYGDRLRVHYHIDESIEVMLPSMTIQPLVENAVQHGITKKISGGDLWLSIQRSCDGVKIVVKDNGVGMTEEKRANLLKENTIGIGFKNTFKKLKLIKKAKLFLESREGEGTEITIILPEVKSNESGFN</sequence>
<accession>A0A6B3VWL6</accession>
<keyword evidence="5 12" id="KW-0597">Phosphoprotein</keyword>
<evidence type="ECO:0000313" key="18">
    <source>
        <dbReference type="Proteomes" id="UP000472971"/>
    </source>
</evidence>
<dbReference type="InterPro" id="IPR010559">
    <property type="entry name" value="Sig_transdc_His_kin_internal"/>
</dbReference>
<dbReference type="GO" id="GO:0009927">
    <property type="term" value="F:histidine phosphotransfer kinase activity"/>
    <property type="evidence" value="ECO:0007669"/>
    <property type="project" value="TreeGrafter"/>
</dbReference>
<dbReference type="PANTHER" id="PTHR43047:SF72">
    <property type="entry name" value="OSMOSENSING HISTIDINE PROTEIN KINASE SLN1"/>
    <property type="match status" value="1"/>
</dbReference>
<dbReference type="Pfam" id="PF07695">
    <property type="entry name" value="7TMR-DISM_7TM"/>
    <property type="match status" value="1"/>
</dbReference>
<dbReference type="InterPro" id="IPR003594">
    <property type="entry name" value="HATPase_dom"/>
</dbReference>
<dbReference type="InterPro" id="IPR011623">
    <property type="entry name" value="7TMR_DISM_rcpt_extracell_dom1"/>
</dbReference>
<evidence type="ECO:0000256" key="7">
    <source>
        <dbReference type="ARBA" id="ARBA00022741"/>
    </source>
</evidence>
<evidence type="ECO:0000313" key="16">
    <source>
        <dbReference type="EMBL" id="MBA4538139.1"/>
    </source>
</evidence>
<organism evidence="17 18">
    <name type="scientific">Bacillus aquiflavi</name>
    <dbReference type="NCBI Taxonomy" id="2672567"/>
    <lineage>
        <taxon>Bacteria</taxon>
        <taxon>Bacillati</taxon>
        <taxon>Bacillota</taxon>
        <taxon>Bacilli</taxon>
        <taxon>Bacillales</taxon>
        <taxon>Bacillaceae</taxon>
        <taxon>Bacillus</taxon>
    </lineage>
</organism>
<dbReference type="SMART" id="SM00387">
    <property type="entry name" value="HATPase_c"/>
    <property type="match status" value="2"/>
</dbReference>
<dbReference type="EMBL" id="JACEIO010000035">
    <property type="protein sequence ID" value="MBA4538139.1"/>
    <property type="molecule type" value="Genomic_DNA"/>
</dbReference>
<feature type="transmembrane region" description="Helical" evidence="13">
    <location>
        <begin position="207"/>
        <end position="228"/>
    </location>
</feature>
<keyword evidence="4" id="KW-1003">Cell membrane</keyword>
<dbReference type="InterPro" id="IPR011006">
    <property type="entry name" value="CheY-like_superfamily"/>
</dbReference>
<evidence type="ECO:0000256" key="1">
    <source>
        <dbReference type="ARBA" id="ARBA00000085"/>
    </source>
</evidence>
<feature type="domain" description="Histidine kinase" evidence="14">
    <location>
        <begin position="441"/>
        <end position="659"/>
    </location>
</feature>
<dbReference type="SMART" id="SM00388">
    <property type="entry name" value="HisKA"/>
    <property type="match status" value="1"/>
</dbReference>
<dbReference type="PRINTS" id="PR00344">
    <property type="entry name" value="BCTRLSENSOR"/>
</dbReference>
<evidence type="ECO:0000256" key="8">
    <source>
        <dbReference type="ARBA" id="ARBA00022777"/>
    </source>
</evidence>
<dbReference type="GO" id="GO:0005886">
    <property type="term" value="C:plasma membrane"/>
    <property type="evidence" value="ECO:0007669"/>
    <property type="project" value="UniProtKB-SubCell"/>
</dbReference>
<dbReference type="SUPFAM" id="SSF47384">
    <property type="entry name" value="Homodimeric domain of signal transducing histidine kinase"/>
    <property type="match status" value="1"/>
</dbReference>
<proteinExistence type="predicted"/>
<evidence type="ECO:0000259" key="15">
    <source>
        <dbReference type="PROSITE" id="PS50110"/>
    </source>
</evidence>
<dbReference type="SUPFAM" id="SSF52172">
    <property type="entry name" value="CheY-like"/>
    <property type="match status" value="1"/>
</dbReference>
<keyword evidence="9" id="KW-0067">ATP-binding</keyword>
<keyword evidence="8" id="KW-0418">Kinase</keyword>
<dbReference type="CDD" id="cd17574">
    <property type="entry name" value="REC_OmpR"/>
    <property type="match status" value="1"/>
</dbReference>
<feature type="transmembrane region" description="Helical" evidence="13">
    <location>
        <begin position="234"/>
        <end position="252"/>
    </location>
</feature>
<feature type="transmembrane region" description="Helical" evidence="13">
    <location>
        <begin position="6"/>
        <end position="24"/>
    </location>
</feature>
<dbReference type="SUPFAM" id="SSF49785">
    <property type="entry name" value="Galactose-binding domain-like"/>
    <property type="match status" value="1"/>
</dbReference>
<dbReference type="GO" id="GO:0000155">
    <property type="term" value="F:phosphorelay sensor kinase activity"/>
    <property type="evidence" value="ECO:0007669"/>
    <property type="project" value="InterPro"/>
</dbReference>
<keyword evidence="10" id="KW-0902">Two-component regulatory system</keyword>
<dbReference type="SUPFAM" id="SSF55874">
    <property type="entry name" value="ATPase domain of HSP90 chaperone/DNA topoisomerase II/histidine kinase"/>
    <property type="match status" value="2"/>
</dbReference>
<dbReference type="Gene3D" id="2.60.120.260">
    <property type="entry name" value="Galactose-binding domain-like"/>
    <property type="match status" value="1"/>
</dbReference>
<feature type="transmembrane region" description="Helical" evidence="13">
    <location>
        <begin position="301"/>
        <end position="319"/>
    </location>
</feature>
<evidence type="ECO:0000313" key="19">
    <source>
        <dbReference type="Proteomes" id="UP000570010"/>
    </source>
</evidence>
<evidence type="ECO:0000256" key="6">
    <source>
        <dbReference type="ARBA" id="ARBA00022679"/>
    </source>
</evidence>
<dbReference type="AlphaFoldDB" id="A0A6B3VWL6"/>
<keyword evidence="13" id="KW-0812">Transmembrane</keyword>
<evidence type="ECO:0000256" key="10">
    <source>
        <dbReference type="ARBA" id="ARBA00023012"/>
    </source>
</evidence>
<dbReference type="SMART" id="SM00448">
    <property type="entry name" value="REC"/>
    <property type="match status" value="1"/>
</dbReference>
<reference evidence="17 18" key="1">
    <citation type="submission" date="2020-02" db="EMBL/GenBank/DDBJ databases">
        <title>Bacillus aquiflavi sp. nov., isolated from yellow water of strong flavor Chinese baijiu in Yibin region of China.</title>
        <authorList>
            <person name="Xie J."/>
        </authorList>
    </citation>
    <scope>NUCLEOTIDE SEQUENCE [LARGE SCALE GENOMIC DNA]</scope>
    <source>
        <strain evidence="17 18">3H-10</strain>
    </source>
</reference>
<dbReference type="RefSeq" id="WP_163242867.1">
    <property type="nucleotide sequence ID" value="NZ_JAAIWN010000035.1"/>
</dbReference>
<dbReference type="Pfam" id="PF00072">
    <property type="entry name" value="Response_reg"/>
    <property type="match status" value="1"/>
</dbReference>
<protein>
    <recommendedName>
        <fullName evidence="3">histidine kinase</fullName>
        <ecNumber evidence="3">2.7.13.3</ecNumber>
    </recommendedName>
</protein>
<evidence type="ECO:0000256" key="4">
    <source>
        <dbReference type="ARBA" id="ARBA00022475"/>
    </source>
</evidence>
<dbReference type="InterPro" id="IPR036097">
    <property type="entry name" value="HisK_dim/P_sf"/>
</dbReference>
<dbReference type="InterPro" id="IPR003661">
    <property type="entry name" value="HisK_dim/P_dom"/>
</dbReference>
<evidence type="ECO:0000256" key="11">
    <source>
        <dbReference type="ARBA" id="ARBA00023136"/>
    </source>
</evidence>
<reference evidence="16 19" key="2">
    <citation type="submission" date="2020-07" db="EMBL/GenBank/DDBJ databases">
        <authorList>
            <person name="Feng H."/>
        </authorList>
    </citation>
    <scope>NUCLEOTIDE SEQUENCE [LARGE SCALE GENOMIC DNA]</scope>
    <source>
        <strain evidence="16">S-12</strain>
        <strain evidence="19">s-12</strain>
    </source>
</reference>
<feature type="transmembrane region" description="Helical" evidence="13">
    <location>
        <begin position="331"/>
        <end position="354"/>
    </location>
</feature>
<comment type="subcellular location">
    <subcellularLocation>
        <location evidence="2">Cell membrane</location>
    </subcellularLocation>
</comment>
<keyword evidence="11 13" id="KW-0472">Membrane</keyword>
<dbReference type="EMBL" id="JAAIWN010000035">
    <property type="protein sequence ID" value="NEY82459.1"/>
    <property type="molecule type" value="Genomic_DNA"/>
</dbReference>
<dbReference type="InterPro" id="IPR036890">
    <property type="entry name" value="HATPase_C_sf"/>
</dbReference>
<dbReference type="Pfam" id="PF06580">
    <property type="entry name" value="His_kinase"/>
    <property type="match status" value="1"/>
</dbReference>
<keyword evidence="18" id="KW-1185">Reference proteome</keyword>
<feature type="transmembrane region" description="Helical" evidence="13">
    <location>
        <begin position="264"/>
        <end position="289"/>
    </location>
</feature>
<dbReference type="InterPro" id="IPR004358">
    <property type="entry name" value="Sig_transdc_His_kin-like_C"/>
</dbReference>
<evidence type="ECO:0000256" key="2">
    <source>
        <dbReference type="ARBA" id="ARBA00004236"/>
    </source>
</evidence>
<comment type="catalytic activity">
    <reaction evidence="1">
        <text>ATP + protein L-histidine = ADP + protein N-phospho-L-histidine.</text>
        <dbReference type="EC" id="2.7.13.3"/>
    </reaction>
</comment>
<evidence type="ECO:0000313" key="17">
    <source>
        <dbReference type="EMBL" id="NEY82459.1"/>
    </source>
</evidence>
<dbReference type="InterPro" id="IPR001789">
    <property type="entry name" value="Sig_transdc_resp-reg_receiver"/>
</dbReference>
<comment type="caution">
    <text evidence="17">The sequence shown here is derived from an EMBL/GenBank/DDBJ whole genome shotgun (WGS) entry which is preliminary data.</text>
</comment>
<evidence type="ECO:0000256" key="9">
    <source>
        <dbReference type="ARBA" id="ARBA00022840"/>
    </source>
</evidence>
<dbReference type="PROSITE" id="PS50110">
    <property type="entry name" value="RESPONSE_REGULATORY"/>
    <property type="match status" value="1"/>
</dbReference>
<gene>
    <name evidence="17" type="ORF">G4D64_13320</name>
    <name evidence="16" type="ORF">H1Z61_13590</name>
</gene>
<name>A0A6B3VWL6_9BACI</name>